<accession>A0A1I0P4H5</accession>
<keyword evidence="1" id="KW-0812">Transmembrane</keyword>
<dbReference type="OrthoDB" id="340884at2157"/>
<gene>
    <name evidence="2" type="ORF">SAMN04487945_1376</name>
</gene>
<dbReference type="EMBL" id="FOJA01000001">
    <property type="protein sequence ID" value="SEW08957.1"/>
    <property type="molecule type" value="Genomic_DNA"/>
</dbReference>
<proteinExistence type="predicted"/>
<dbReference type="STRING" id="355548.SAMN04487945_1376"/>
<keyword evidence="1" id="KW-0472">Membrane</keyword>
<name>A0A1I0P4H5_9EURY</name>
<evidence type="ECO:0008006" key="4">
    <source>
        <dbReference type="Google" id="ProtNLM"/>
    </source>
</evidence>
<feature type="transmembrane region" description="Helical" evidence="1">
    <location>
        <begin position="12"/>
        <end position="34"/>
    </location>
</feature>
<evidence type="ECO:0000313" key="3">
    <source>
        <dbReference type="Proteomes" id="UP000198518"/>
    </source>
</evidence>
<sequence length="144" mass="14612">MSLDVTAARVVHAVFGAAWTGSTLAVALFVVPAARSGVLDAAPVEWIADRFTKLSVASVLVMFLSGGHLAGNLYTFEVLAESSRGHLVLGMTGLWLVLAGLAHVATSRLTADGVDVAAAADDATPWFGAAGVVSVALLVLAGLL</sequence>
<keyword evidence="3" id="KW-1185">Reference proteome</keyword>
<feature type="transmembrane region" description="Helical" evidence="1">
    <location>
        <begin position="126"/>
        <end position="143"/>
    </location>
</feature>
<dbReference type="RefSeq" id="WP_089668607.1">
    <property type="nucleotide sequence ID" value="NZ_FOJA01000001.1"/>
</dbReference>
<dbReference type="Proteomes" id="UP000198518">
    <property type="component" value="Unassembled WGS sequence"/>
</dbReference>
<evidence type="ECO:0000313" key="2">
    <source>
        <dbReference type="EMBL" id="SEW08957.1"/>
    </source>
</evidence>
<feature type="transmembrane region" description="Helical" evidence="1">
    <location>
        <begin position="54"/>
        <end position="75"/>
    </location>
</feature>
<protein>
    <recommendedName>
        <fullName evidence="4">Copper resistance protein D</fullName>
    </recommendedName>
</protein>
<feature type="transmembrane region" description="Helical" evidence="1">
    <location>
        <begin position="87"/>
        <end position="106"/>
    </location>
</feature>
<evidence type="ECO:0000256" key="1">
    <source>
        <dbReference type="SAM" id="Phobius"/>
    </source>
</evidence>
<organism evidence="2 3">
    <name type="scientific">Halobacterium jilantaiense</name>
    <dbReference type="NCBI Taxonomy" id="355548"/>
    <lineage>
        <taxon>Archaea</taxon>
        <taxon>Methanobacteriati</taxon>
        <taxon>Methanobacteriota</taxon>
        <taxon>Stenosarchaea group</taxon>
        <taxon>Halobacteria</taxon>
        <taxon>Halobacteriales</taxon>
        <taxon>Halobacteriaceae</taxon>
        <taxon>Halobacterium</taxon>
    </lineage>
</organism>
<dbReference type="AlphaFoldDB" id="A0A1I0P4H5"/>
<keyword evidence="1" id="KW-1133">Transmembrane helix</keyword>
<reference evidence="2 3" key="1">
    <citation type="submission" date="2016-10" db="EMBL/GenBank/DDBJ databases">
        <authorList>
            <person name="de Groot N.N."/>
        </authorList>
    </citation>
    <scope>NUCLEOTIDE SEQUENCE [LARGE SCALE GENOMIC DNA]</scope>
    <source>
        <strain evidence="2 3">CGMCC 1.5337</strain>
    </source>
</reference>